<keyword evidence="3" id="KW-1185">Reference proteome</keyword>
<name>A0ABD2YT14_9GENT</name>
<dbReference type="Proteomes" id="UP001630127">
    <property type="component" value="Unassembled WGS sequence"/>
</dbReference>
<evidence type="ECO:0000313" key="3">
    <source>
        <dbReference type="Proteomes" id="UP001630127"/>
    </source>
</evidence>
<evidence type="ECO:0000256" key="1">
    <source>
        <dbReference type="SAM" id="MobiDB-lite"/>
    </source>
</evidence>
<proteinExistence type="predicted"/>
<dbReference type="EMBL" id="JBJUIK010000012">
    <property type="protein sequence ID" value="KAL3510098.1"/>
    <property type="molecule type" value="Genomic_DNA"/>
</dbReference>
<accession>A0ABD2YT14</accession>
<organism evidence="2 3">
    <name type="scientific">Cinchona calisaya</name>
    <dbReference type="NCBI Taxonomy" id="153742"/>
    <lineage>
        <taxon>Eukaryota</taxon>
        <taxon>Viridiplantae</taxon>
        <taxon>Streptophyta</taxon>
        <taxon>Embryophyta</taxon>
        <taxon>Tracheophyta</taxon>
        <taxon>Spermatophyta</taxon>
        <taxon>Magnoliopsida</taxon>
        <taxon>eudicotyledons</taxon>
        <taxon>Gunneridae</taxon>
        <taxon>Pentapetalae</taxon>
        <taxon>asterids</taxon>
        <taxon>lamiids</taxon>
        <taxon>Gentianales</taxon>
        <taxon>Rubiaceae</taxon>
        <taxon>Cinchonoideae</taxon>
        <taxon>Cinchoneae</taxon>
        <taxon>Cinchona</taxon>
    </lineage>
</organism>
<feature type="compositionally biased region" description="Polar residues" evidence="1">
    <location>
        <begin position="80"/>
        <end position="93"/>
    </location>
</feature>
<sequence length="93" mass="9898">MLQPTHNDDHLVEKQSVVVIPVNTEAGCSGSKDKASVAMENSHMDAVGTTTQNVSQSLEPTNLDLNLDSSSSSNKESVAVETTIQNNDSVQKI</sequence>
<comment type="caution">
    <text evidence="2">The sequence shown here is derived from an EMBL/GenBank/DDBJ whole genome shotgun (WGS) entry which is preliminary data.</text>
</comment>
<dbReference type="AlphaFoldDB" id="A0ABD2YT14"/>
<evidence type="ECO:0000313" key="2">
    <source>
        <dbReference type="EMBL" id="KAL3510098.1"/>
    </source>
</evidence>
<gene>
    <name evidence="2" type="ORF">ACH5RR_029499</name>
</gene>
<feature type="compositionally biased region" description="Low complexity" evidence="1">
    <location>
        <begin position="62"/>
        <end position="74"/>
    </location>
</feature>
<reference evidence="2 3" key="1">
    <citation type="submission" date="2024-11" db="EMBL/GenBank/DDBJ databases">
        <title>A near-complete genome assembly of Cinchona calisaya.</title>
        <authorList>
            <person name="Lian D.C."/>
            <person name="Zhao X.W."/>
            <person name="Wei L."/>
        </authorList>
    </citation>
    <scope>NUCLEOTIDE SEQUENCE [LARGE SCALE GENOMIC DNA]</scope>
    <source>
        <tissue evidence="2">Nenye</tissue>
    </source>
</reference>
<feature type="region of interest" description="Disordered" evidence="1">
    <location>
        <begin position="61"/>
        <end position="93"/>
    </location>
</feature>
<protein>
    <submittedName>
        <fullName evidence="2">Uncharacterized protein</fullName>
    </submittedName>
</protein>